<sequence length="284" mass="32212">MPGNTMGHVFSESAYLSLGDPYLKDDKKKKRDEKHLKQFTTSPGKKGFPYQNYKSLYEKEPYFDPGHHERKLAKEKRSKITVPFKPSSPPKRPVGAGSVYGTISGKYDHMPEYDVVKKGDKPRKSEPQKKNILTSNPKRGTYGFSGLGISKDYQRIPNVVDDYEAMRKQAQKESKSSKEKMRGSFRAGRTHRNEFFDDNPYKEPATLPKSSQKKAAKEEKKVAVPFKPSSPPKRGGTIGKYPQYISEPYEAKPTKKKDDKPTPVWRAVSTTKIGPTRSVLFGDK</sequence>
<dbReference type="GO" id="GO:0005813">
    <property type="term" value="C:centrosome"/>
    <property type="evidence" value="ECO:0007669"/>
    <property type="project" value="UniProtKB-SubCell"/>
</dbReference>
<evidence type="ECO:0000256" key="3">
    <source>
        <dbReference type="ARBA" id="ARBA00023212"/>
    </source>
</evidence>
<reference evidence="7" key="1">
    <citation type="submission" date="2021-01" db="EMBL/GenBank/DDBJ databases">
        <authorList>
            <person name="Corre E."/>
            <person name="Pelletier E."/>
            <person name="Niang G."/>
            <person name="Scheremetjew M."/>
            <person name="Finn R."/>
            <person name="Kale V."/>
            <person name="Holt S."/>
            <person name="Cochrane G."/>
            <person name="Meng A."/>
            <person name="Brown T."/>
            <person name="Cohen L."/>
        </authorList>
    </citation>
    <scope>NUCLEOTIDE SEQUENCE</scope>
    <source>
        <strain evidence="7">WS</strain>
    </source>
</reference>
<evidence type="ECO:0000256" key="5">
    <source>
        <dbReference type="ARBA" id="ARBA00035693"/>
    </source>
</evidence>
<dbReference type="AlphaFoldDB" id="A0A7S1PGU6"/>
<gene>
    <name evidence="7" type="ORF">PCOS0759_LOCUS4109</name>
</gene>
<feature type="compositionally biased region" description="Basic and acidic residues" evidence="6">
    <location>
        <begin position="164"/>
        <end position="182"/>
    </location>
</feature>
<dbReference type="EMBL" id="HBGD01004954">
    <property type="protein sequence ID" value="CAD9080869.1"/>
    <property type="molecule type" value="Transcribed_RNA"/>
</dbReference>
<evidence type="ECO:0000256" key="4">
    <source>
        <dbReference type="ARBA" id="ARBA00035656"/>
    </source>
</evidence>
<name>A0A7S1PGU6_9EUKA</name>
<dbReference type="Pfam" id="PF15239">
    <property type="entry name" value="CFAP96-like"/>
    <property type="match status" value="1"/>
</dbReference>
<evidence type="ECO:0000256" key="2">
    <source>
        <dbReference type="ARBA" id="ARBA00022490"/>
    </source>
</evidence>
<protein>
    <recommendedName>
        <fullName evidence="5">Cilia-and flagella-associated protein 96</fullName>
    </recommendedName>
</protein>
<feature type="compositionally biased region" description="Basic and acidic residues" evidence="6">
    <location>
        <begin position="191"/>
        <end position="201"/>
    </location>
</feature>
<feature type="region of interest" description="Disordered" evidence="6">
    <location>
        <begin position="24"/>
        <end position="47"/>
    </location>
</feature>
<dbReference type="InterPro" id="IPR029358">
    <property type="entry name" value="CFAP96"/>
</dbReference>
<feature type="compositionally biased region" description="Basic and acidic residues" evidence="6">
    <location>
        <begin position="249"/>
        <end position="261"/>
    </location>
</feature>
<feature type="compositionally biased region" description="Basic residues" evidence="6">
    <location>
        <begin position="70"/>
        <end position="79"/>
    </location>
</feature>
<dbReference type="PANTHER" id="PTHR31144">
    <property type="entry name" value="UPF0602 PROTEIN C4ORF47"/>
    <property type="match status" value="1"/>
</dbReference>
<feature type="region of interest" description="Disordered" evidence="6">
    <location>
        <begin position="70"/>
        <end position="149"/>
    </location>
</feature>
<keyword evidence="2" id="KW-0963">Cytoplasm</keyword>
<organism evidence="7">
    <name type="scientific">Percolomonas cosmopolitus</name>
    <dbReference type="NCBI Taxonomy" id="63605"/>
    <lineage>
        <taxon>Eukaryota</taxon>
        <taxon>Discoba</taxon>
        <taxon>Heterolobosea</taxon>
        <taxon>Tetramitia</taxon>
        <taxon>Eutetramitia</taxon>
        <taxon>Percolomonadidae</taxon>
        <taxon>Percolomonas</taxon>
    </lineage>
</organism>
<dbReference type="GO" id="GO:0005881">
    <property type="term" value="C:cytoplasmic microtubule"/>
    <property type="evidence" value="ECO:0007669"/>
    <property type="project" value="TreeGrafter"/>
</dbReference>
<dbReference type="PANTHER" id="PTHR31144:SF1">
    <property type="entry name" value="UPF0602 PROTEIN C4ORF47"/>
    <property type="match status" value="1"/>
</dbReference>
<keyword evidence="3" id="KW-0206">Cytoskeleton</keyword>
<comment type="similarity">
    <text evidence="4">Belongs to the CFAP96 family.</text>
</comment>
<accession>A0A7S1PGU6</accession>
<comment type="subcellular location">
    <subcellularLocation>
        <location evidence="1">Cytoplasm</location>
        <location evidence="1">Cytoskeleton</location>
        <location evidence="1">Microtubule organizing center</location>
        <location evidence="1">Centrosome</location>
    </subcellularLocation>
</comment>
<feature type="compositionally biased region" description="Basic and acidic residues" evidence="6">
    <location>
        <begin position="106"/>
        <end position="129"/>
    </location>
</feature>
<evidence type="ECO:0000313" key="7">
    <source>
        <dbReference type="EMBL" id="CAD9080869.1"/>
    </source>
</evidence>
<evidence type="ECO:0000256" key="1">
    <source>
        <dbReference type="ARBA" id="ARBA00004300"/>
    </source>
</evidence>
<feature type="region of interest" description="Disordered" evidence="6">
    <location>
        <begin position="164"/>
        <end position="284"/>
    </location>
</feature>
<evidence type="ECO:0000256" key="6">
    <source>
        <dbReference type="SAM" id="MobiDB-lite"/>
    </source>
</evidence>
<proteinExistence type="inferred from homology"/>